<sequence>MGFLKRKRHVNSYKDGDYCLQMIIDNYDVGNSERHAILERVLTEAQKYNDSLHILACAYACHFSTAEYRKKAINYFELYLQNPQAVNFPQFSLSQIYSDLGKDYEAEHNFIDAERSYSLSIQNHEPRHYSSLTEQWDIFPQEIMLGRLYLKISTQKAVDYWKGLMEREEYKTGDPDSAGFRRSVDVEYKNASVKHEKGYVFRPRKTAKQEEKQ</sequence>
<proteinExistence type="predicted"/>
<evidence type="ECO:0000313" key="1">
    <source>
        <dbReference type="EMBL" id="RAQ22635.1"/>
    </source>
</evidence>
<dbReference type="RefSeq" id="WP_112333376.1">
    <property type="nucleotide sequence ID" value="NZ_QLYR01000010.1"/>
</dbReference>
<dbReference type="Proteomes" id="UP000249377">
    <property type="component" value="Unassembled WGS sequence"/>
</dbReference>
<evidence type="ECO:0000313" key="2">
    <source>
        <dbReference type="Proteomes" id="UP000249377"/>
    </source>
</evidence>
<keyword evidence="2" id="KW-1185">Reference proteome</keyword>
<comment type="caution">
    <text evidence="1">The sequence shown here is derived from an EMBL/GenBank/DDBJ whole genome shotgun (WGS) entry which is preliminary data.</text>
</comment>
<organism evidence="1 2">
    <name type="scientific">Hydrogeniiclostridium mannosilyticum</name>
    <dbReference type="NCBI Taxonomy" id="2764322"/>
    <lineage>
        <taxon>Bacteria</taxon>
        <taxon>Bacillati</taxon>
        <taxon>Bacillota</taxon>
        <taxon>Clostridia</taxon>
        <taxon>Eubacteriales</taxon>
        <taxon>Acutalibacteraceae</taxon>
        <taxon>Hydrogeniiclostridium</taxon>
    </lineage>
</organism>
<reference evidence="1 2" key="1">
    <citation type="submission" date="2018-06" db="EMBL/GenBank/DDBJ databases">
        <title>Noncontiguous genome sequence of Ruminococcaceae bacterium ASD2818.</title>
        <authorList>
            <person name="Chaplin A.V."/>
            <person name="Sokolova S.R."/>
            <person name="Kochetkova T.O."/>
            <person name="Goltsov A.Y."/>
            <person name="Trofimov D.Y."/>
            <person name="Efimov B.A."/>
        </authorList>
    </citation>
    <scope>NUCLEOTIDE SEQUENCE [LARGE SCALE GENOMIC DNA]</scope>
    <source>
        <strain evidence="1 2">ASD2818</strain>
    </source>
</reference>
<dbReference type="EMBL" id="QLYR01000010">
    <property type="protein sequence ID" value="RAQ22635.1"/>
    <property type="molecule type" value="Genomic_DNA"/>
</dbReference>
<protein>
    <recommendedName>
        <fullName evidence="3">Tetratricopeptide repeat protein</fullName>
    </recommendedName>
</protein>
<name>A0A328U8Y2_9FIRM</name>
<gene>
    <name evidence="1" type="ORF">DPQ25_11765</name>
</gene>
<accession>A0A328U8Y2</accession>
<evidence type="ECO:0008006" key="3">
    <source>
        <dbReference type="Google" id="ProtNLM"/>
    </source>
</evidence>
<dbReference type="AlphaFoldDB" id="A0A328U8Y2"/>